<organism evidence="8">
    <name type="scientific">Anisakis simplex</name>
    <name type="common">Herring worm</name>
    <dbReference type="NCBI Taxonomy" id="6269"/>
    <lineage>
        <taxon>Eukaryota</taxon>
        <taxon>Metazoa</taxon>
        <taxon>Ecdysozoa</taxon>
        <taxon>Nematoda</taxon>
        <taxon>Chromadorea</taxon>
        <taxon>Rhabditida</taxon>
        <taxon>Spirurina</taxon>
        <taxon>Ascaridomorpha</taxon>
        <taxon>Ascaridoidea</taxon>
        <taxon>Anisakidae</taxon>
        <taxon>Anisakis</taxon>
        <taxon>Anisakis simplex complex</taxon>
    </lineage>
</organism>
<dbReference type="InterPro" id="IPR001534">
    <property type="entry name" value="Transthyretin-like"/>
</dbReference>
<dbReference type="GO" id="GO:0009986">
    <property type="term" value="C:cell surface"/>
    <property type="evidence" value="ECO:0007669"/>
    <property type="project" value="InterPro"/>
</dbReference>
<accession>A0A0M3JWG1</accession>
<dbReference type="GO" id="GO:0005576">
    <property type="term" value="C:extracellular region"/>
    <property type="evidence" value="ECO:0007669"/>
    <property type="project" value="UniProtKB-SubCell"/>
</dbReference>
<comment type="subcellular location">
    <subcellularLocation>
        <location evidence="1">Secreted</location>
    </subcellularLocation>
</comment>
<sequence length="135" mass="14998">MSSMLKEIVLLAAMLVAITNASVQSISVKGRLACDDKSLRNVHVELKERDTFDPDDSLGVVHSDKEGHFEVSGQEDEFSIEPYLVITHNCDGGVINPSCTITDEYPISKEHINGVYDMGIVSLNIVPEKRHRRCK</sequence>
<evidence type="ECO:0000256" key="5">
    <source>
        <dbReference type="SAM" id="SignalP"/>
    </source>
</evidence>
<gene>
    <name evidence="6" type="ORF">ASIM_LOCUS12081</name>
</gene>
<evidence type="ECO:0000256" key="3">
    <source>
        <dbReference type="ARBA" id="ARBA00022525"/>
    </source>
</evidence>
<keyword evidence="4 5" id="KW-0732">Signal</keyword>
<evidence type="ECO:0000256" key="2">
    <source>
        <dbReference type="ARBA" id="ARBA00010112"/>
    </source>
</evidence>
<dbReference type="PANTHER" id="PTHR21700:SF30">
    <property type="entry name" value="TRANSTHYRETIN-LIKE FAMILY PROTEIN"/>
    <property type="match status" value="1"/>
</dbReference>
<reference evidence="6 7" key="2">
    <citation type="submission" date="2018-11" db="EMBL/GenBank/DDBJ databases">
        <authorList>
            <consortium name="Pathogen Informatics"/>
        </authorList>
    </citation>
    <scope>NUCLEOTIDE SEQUENCE [LARGE SCALE GENOMIC DNA]</scope>
</reference>
<feature type="chain" id="PRO_5043121061" evidence="5">
    <location>
        <begin position="22"/>
        <end position="135"/>
    </location>
</feature>
<dbReference type="Pfam" id="PF01060">
    <property type="entry name" value="TTR-52"/>
    <property type="match status" value="1"/>
</dbReference>
<evidence type="ECO:0000313" key="8">
    <source>
        <dbReference type="WBParaSite" id="ASIM_0001261501-mRNA-1"/>
    </source>
</evidence>
<dbReference type="OrthoDB" id="5826894at2759"/>
<reference evidence="8" key="1">
    <citation type="submission" date="2017-02" db="UniProtKB">
        <authorList>
            <consortium name="WormBaseParasite"/>
        </authorList>
    </citation>
    <scope>IDENTIFICATION</scope>
</reference>
<dbReference type="Gene3D" id="2.60.40.3330">
    <property type="match status" value="1"/>
</dbReference>
<proteinExistence type="inferred from homology"/>
<feature type="signal peptide" evidence="5">
    <location>
        <begin position="1"/>
        <end position="21"/>
    </location>
</feature>
<evidence type="ECO:0000256" key="1">
    <source>
        <dbReference type="ARBA" id="ARBA00004613"/>
    </source>
</evidence>
<evidence type="ECO:0000256" key="4">
    <source>
        <dbReference type="ARBA" id="ARBA00022729"/>
    </source>
</evidence>
<dbReference type="PANTHER" id="PTHR21700">
    <property type="entry name" value="TRANSTHYRETIN-LIKE FAMILY PROTEIN-RELATED"/>
    <property type="match status" value="1"/>
</dbReference>
<evidence type="ECO:0000313" key="7">
    <source>
        <dbReference type="Proteomes" id="UP000267096"/>
    </source>
</evidence>
<dbReference type="Proteomes" id="UP000267096">
    <property type="component" value="Unassembled WGS sequence"/>
</dbReference>
<keyword evidence="3" id="KW-0964">Secreted</keyword>
<comment type="similarity">
    <text evidence="2">Belongs to the nematode transthyretin-like family.</text>
</comment>
<evidence type="ECO:0000313" key="6">
    <source>
        <dbReference type="EMBL" id="VDK46505.1"/>
    </source>
</evidence>
<protein>
    <submittedName>
        <fullName evidence="8">Transthyretin-like family protein</fullName>
    </submittedName>
</protein>
<dbReference type="EMBL" id="UYRR01031136">
    <property type="protein sequence ID" value="VDK46505.1"/>
    <property type="molecule type" value="Genomic_DNA"/>
</dbReference>
<dbReference type="InterPro" id="IPR038479">
    <property type="entry name" value="Transthyretin-like_sf"/>
</dbReference>
<keyword evidence="7" id="KW-1185">Reference proteome</keyword>
<name>A0A0M3JWG1_ANISI</name>
<dbReference type="WBParaSite" id="ASIM_0001261501-mRNA-1">
    <property type="protein sequence ID" value="ASIM_0001261501-mRNA-1"/>
    <property type="gene ID" value="ASIM_0001261501"/>
</dbReference>
<dbReference type="AlphaFoldDB" id="A0A0M3JWG1"/>